<evidence type="ECO:0000256" key="4">
    <source>
        <dbReference type="ARBA" id="ARBA00022729"/>
    </source>
</evidence>
<dbReference type="InterPro" id="IPR013780">
    <property type="entry name" value="Glyco_hydro_b"/>
</dbReference>
<evidence type="ECO:0000256" key="2">
    <source>
        <dbReference type="ARBA" id="ARBA00004833"/>
    </source>
</evidence>
<evidence type="ECO:0000259" key="15">
    <source>
        <dbReference type="Pfam" id="PF13802"/>
    </source>
</evidence>
<evidence type="ECO:0000313" key="17">
    <source>
        <dbReference type="EMBL" id="RWR90245.1"/>
    </source>
</evidence>
<dbReference type="GO" id="GO:0090599">
    <property type="term" value="F:alpha-glucosidase activity"/>
    <property type="evidence" value="ECO:0007669"/>
    <property type="project" value="TreeGrafter"/>
</dbReference>
<dbReference type="Gene3D" id="2.60.40.1180">
    <property type="entry name" value="Golgi alpha-mannosidase II"/>
    <property type="match status" value="2"/>
</dbReference>
<organism evidence="17 18">
    <name type="scientific">Cinnamomum micranthum f. kanehirae</name>
    <dbReference type="NCBI Taxonomy" id="337451"/>
    <lineage>
        <taxon>Eukaryota</taxon>
        <taxon>Viridiplantae</taxon>
        <taxon>Streptophyta</taxon>
        <taxon>Embryophyta</taxon>
        <taxon>Tracheophyta</taxon>
        <taxon>Spermatophyta</taxon>
        <taxon>Magnoliopsida</taxon>
        <taxon>Magnoliidae</taxon>
        <taxon>Laurales</taxon>
        <taxon>Lauraceae</taxon>
        <taxon>Cinnamomum</taxon>
    </lineage>
</organism>
<feature type="domain" description="Glycosyl hydrolase family 31 C-terminal" evidence="16">
    <location>
        <begin position="724"/>
        <end position="811"/>
    </location>
</feature>
<evidence type="ECO:0000256" key="11">
    <source>
        <dbReference type="RuleBase" id="RU361185"/>
    </source>
</evidence>
<dbReference type="OrthoDB" id="3237269at2759"/>
<dbReference type="Pfam" id="PF13802">
    <property type="entry name" value="Gal_mutarotas_2"/>
    <property type="match status" value="1"/>
</dbReference>
<protein>
    <recommendedName>
        <fullName evidence="10">Probable glucan 1,3-alpha-glucosidase</fullName>
    </recommendedName>
    <alternativeName>
        <fullName evidence="9">Glucosidase II subunit alpha</fullName>
    </alternativeName>
</protein>
<dbReference type="InterPro" id="IPR011013">
    <property type="entry name" value="Gal_mutarotase_sf_dom"/>
</dbReference>
<evidence type="ECO:0000256" key="7">
    <source>
        <dbReference type="ARBA" id="ARBA00023180"/>
    </source>
</evidence>
<dbReference type="SUPFAM" id="SSF51445">
    <property type="entry name" value="(Trans)glycosidases"/>
    <property type="match status" value="1"/>
</dbReference>
<evidence type="ECO:0000256" key="5">
    <source>
        <dbReference type="ARBA" id="ARBA00022801"/>
    </source>
</evidence>
<keyword evidence="7" id="KW-0325">Glycoprotein</keyword>
<feature type="chain" id="PRO_5019369885" description="Probable glucan 1,3-alpha-glucosidase" evidence="13">
    <location>
        <begin position="26"/>
        <end position="953"/>
    </location>
</feature>
<evidence type="ECO:0000313" key="18">
    <source>
        <dbReference type="Proteomes" id="UP000283530"/>
    </source>
</evidence>
<dbReference type="InterPro" id="IPR000322">
    <property type="entry name" value="Glyco_hydro_31_TIM"/>
</dbReference>
<reference evidence="17 18" key="1">
    <citation type="journal article" date="2019" name="Nat. Plants">
        <title>Stout camphor tree genome fills gaps in understanding of flowering plant genome evolution.</title>
        <authorList>
            <person name="Chaw S.M."/>
            <person name="Liu Y.C."/>
            <person name="Wu Y.W."/>
            <person name="Wang H.Y."/>
            <person name="Lin C.I."/>
            <person name="Wu C.S."/>
            <person name="Ke H.M."/>
            <person name="Chang L.Y."/>
            <person name="Hsu C.Y."/>
            <person name="Yang H.T."/>
            <person name="Sudianto E."/>
            <person name="Hsu M.H."/>
            <person name="Wu K.P."/>
            <person name="Wang L.N."/>
            <person name="Leebens-Mack J.H."/>
            <person name="Tsai I.J."/>
        </authorList>
    </citation>
    <scope>NUCLEOTIDE SEQUENCE [LARGE SCALE GENOMIC DNA]</scope>
    <source>
        <strain evidence="18">cv. Chaw 1501</strain>
        <tissue evidence="17">Young leaves</tissue>
    </source>
</reference>
<dbReference type="GO" id="GO:0006491">
    <property type="term" value="P:N-glycan processing"/>
    <property type="evidence" value="ECO:0007669"/>
    <property type="project" value="TreeGrafter"/>
</dbReference>
<dbReference type="CDD" id="cd06603">
    <property type="entry name" value="GH31_GANC_GANAB_alpha"/>
    <property type="match status" value="1"/>
</dbReference>
<dbReference type="FunFam" id="3.20.20.80:FF:000046">
    <property type="entry name" value="Glucosidase alpha, neutral C"/>
    <property type="match status" value="1"/>
</dbReference>
<dbReference type="PANTHER" id="PTHR22762">
    <property type="entry name" value="ALPHA-GLUCOSIDASE"/>
    <property type="match status" value="1"/>
</dbReference>
<keyword evidence="4 13" id="KW-0732">Signal</keyword>
<name>A0A443PHJ3_9MAGN</name>
<keyword evidence="8 11" id="KW-0326">Glycosidase</keyword>
<evidence type="ECO:0000259" key="16">
    <source>
        <dbReference type="Pfam" id="PF21365"/>
    </source>
</evidence>
<dbReference type="SUPFAM" id="SSF74650">
    <property type="entry name" value="Galactose mutarotase-like"/>
    <property type="match status" value="1"/>
</dbReference>
<dbReference type="GO" id="GO:0030246">
    <property type="term" value="F:carbohydrate binding"/>
    <property type="evidence" value="ECO:0007669"/>
    <property type="project" value="InterPro"/>
</dbReference>
<evidence type="ECO:0000256" key="6">
    <source>
        <dbReference type="ARBA" id="ARBA00022824"/>
    </source>
</evidence>
<keyword evidence="18" id="KW-1185">Reference proteome</keyword>
<evidence type="ECO:0000256" key="12">
    <source>
        <dbReference type="SAM" id="MobiDB-lite"/>
    </source>
</evidence>
<dbReference type="PANTHER" id="PTHR22762:SF54">
    <property type="entry name" value="BCDNA.GH04962"/>
    <property type="match status" value="1"/>
</dbReference>
<feature type="signal peptide" evidence="13">
    <location>
        <begin position="1"/>
        <end position="25"/>
    </location>
</feature>
<keyword evidence="5 11" id="KW-0378">Hydrolase</keyword>
<dbReference type="GO" id="GO:0005783">
    <property type="term" value="C:endoplasmic reticulum"/>
    <property type="evidence" value="ECO:0007669"/>
    <property type="project" value="UniProtKB-SubCell"/>
</dbReference>
<dbReference type="SUPFAM" id="SSF51011">
    <property type="entry name" value="Glycosyl hydrolase domain"/>
    <property type="match status" value="1"/>
</dbReference>
<comment type="pathway">
    <text evidence="2">Glycan metabolism; N-glycan metabolism.</text>
</comment>
<dbReference type="CDD" id="cd14752">
    <property type="entry name" value="GH31_N"/>
    <property type="match status" value="1"/>
</dbReference>
<dbReference type="Pfam" id="PF01055">
    <property type="entry name" value="Glyco_hydro_31_2nd"/>
    <property type="match status" value="1"/>
</dbReference>
<dbReference type="PROSITE" id="PS00129">
    <property type="entry name" value="GLYCOSYL_HYDROL_F31_1"/>
    <property type="match status" value="1"/>
</dbReference>
<evidence type="ECO:0000256" key="1">
    <source>
        <dbReference type="ARBA" id="ARBA00004240"/>
    </source>
</evidence>
<evidence type="ECO:0000256" key="8">
    <source>
        <dbReference type="ARBA" id="ARBA00023295"/>
    </source>
</evidence>
<proteinExistence type="inferred from homology"/>
<sequence>MASSKLISLSLLSLLFLLHLSTVSSWKKDEFRNCNQTPFCKRSRSRKPGHCNLAATDVTLENGDLTAKLLPRSPNQRIEESKDGQEEEEEEAAALEPPKPLILKLSVYQNGILRLKIDEDPSLDPPKKRFEVPDVILSEFEEQKLWLQRVSTEGGSSIVYLDGDYEAVLRHDPFEVYVRRKGGDRVVSINSNGLFDFEQMRKKREGEDWEERWRSHTDTRPYGPQSISFDVSFYGADFVYGIPEHASTSLALRPTRGPGVEDSEPYRLFNLDVFEFLHDSPFGIYGSIPFMLSHGKDHGTSGFFWLNAAEMQIDVLSSGWDANSGIAEPSGRGRIDTLWMSEAGIVDAFFFMGPGPKDVARRYATVTGTSAMPQLFSTAYHQCRWNYRDEEDVENVDAQFDEHDIPYDVLWLDIDHTDGKKYFTWDRALFPHPEGMQRKLAAKGRHMVTIVDPHIKRDESFPLHKEATAKGYYVKDASGRDYDGWCWPGSSSYPDMLNLEIRSWWGDKFSYENYVGSTPSLYIWNDMNEPSVFNGPELTSGCGVGPQLPGNITEKVTMPRDALHYGDVEHRELHNAYGYYFHMATSNGLLKRGDGKDRPFVLSRAFFAGTQRYGAVWTGDNSADWDHLRSSVPMILTLGLAGLSFSGADVGGFFGNPEPELLVRWYQLGAYYPFFRGHAHHDTKRREPWLFGEKNTARIRDALHIRYALLPYFYTMFREANTSGIPVMRPLWMEFPADDATFNNDEAFMIGNSILVQGIYSEGVKSTTVYLPGGQSWYDLRNGAAYRGGVSHKLEVTQESIPAFQKAGTIVPRKDRFRRSSTQMVNDPYTLVIALNDSLAAEGELYIDDGKSYDFEKGAYIHRRFVFSGGKLVSSNIAPTNSGKQLYSSNCVIERIILLGFPSGAKGALVEPANYRTDIEPGTLTLRGGSSPVARVIRKPNVRITDDWTIKIL</sequence>
<evidence type="ECO:0000256" key="3">
    <source>
        <dbReference type="ARBA" id="ARBA00007806"/>
    </source>
</evidence>
<dbReference type="STRING" id="337451.A0A443PHJ3"/>
<feature type="region of interest" description="Disordered" evidence="12">
    <location>
        <begin position="72"/>
        <end position="95"/>
    </location>
</feature>
<comment type="subcellular location">
    <subcellularLocation>
        <location evidence="1">Endoplasmic reticulum</location>
    </subcellularLocation>
</comment>
<dbReference type="Gene3D" id="3.20.20.80">
    <property type="entry name" value="Glycosidases"/>
    <property type="match status" value="1"/>
</dbReference>
<dbReference type="FunFam" id="3.20.20.80:FF:000039">
    <property type="entry name" value="Glucosidase, alpha neutral C"/>
    <property type="match status" value="1"/>
</dbReference>
<dbReference type="Gene3D" id="2.60.40.1760">
    <property type="entry name" value="glycosyl hydrolase (family 31)"/>
    <property type="match status" value="1"/>
</dbReference>
<evidence type="ECO:0000259" key="14">
    <source>
        <dbReference type="Pfam" id="PF01055"/>
    </source>
</evidence>
<evidence type="ECO:0000256" key="13">
    <source>
        <dbReference type="SAM" id="SignalP"/>
    </source>
</evidence>
<dbReference type="AlphaFoldDB" id="A0A443PHJ3"/>
<dbReference type="GO" id="GO:0005975">
    <property type="term" value="P:carbohydrate metabolic process"/>
    <property type="evidence" value="ECO:0007669"/>
    <property type="project" value="InterPro"/>
</dbReference>
<dbReference type="Pfam" id="PF21365">
    <property type="entry name" value="Glyco_hydro_31_3rd"/>
    <property type="match status" value="1"/>
</dbReference>
<dbReference type="InterPro" id="IPR030458">
    <property type="entry name" value="Glyco_hydro_31_AS"/>
</dbReference>
<dbReference type="InterPro" id="IPR017853">
    <property type="entry name" value="GH"/>
</dbReference>
<dbReference type="InterPro" id="IPR025887">
    <property type="entry name" value="Glyco_hydro_31_N_dom"/>
</dbReference>
<feature type="domain" description="Glycoside hydrolase family 31 TIM barrel" evidence="14">
    <location>
        <begin position="371"/>
        <end position="716"/>
    </location>
</feature>
<gene>
    <name evidence="17" type="ORF">CKAN_01933100</name>
</gene>
<evidence type="ECO:0000256" key="10">
    <source>
        <dbReference type="ARBA" id="ARBA00073689"/>
    </source>
</evidence>
<dbReference type="InterPro" id="IPR048395">
    <property type="entry name" value="Glyco_hydro_31_C"/>
</dbReference>
<dbReference type="EMBL" id="QPKB01000008">
    <property type="protein sequence ID" value="RWR90245.1"/>
    <property type="molecule type" value="Genomic_DNA"/>
</dbReference>
<comment type="caution">
    <text evidence="17">The sequence shown here is derived from an EMBL/GenBank/DDBJ whole genome shotgun (WGS) entry which is preliminary data.</text>
</comment>
<dbReference type="Proteomes" id="UP000283530">
    <property type="component" value="Unassembled WGS sequence"/>
</dbReference>
<feature type="domain" description="Glycoside hydrolase family 31 N-terminal" evidence="15">
    <location>
        <begin position="103"/>
        <end position="314"/>
    </location>
</feature>
<evidence type="ECO:0000256" key="9">
    <source>
        <dbReference type="ARBA" id="ARBA00042895"/>
    </source>
</evidence>
<comment type="similarity">
    <text evidence="3 11">Belongs to the glycosyl hydrolase 31 family.</text>
</comment>
<accession>A0A443PHJ3</accession>
<keyword evidence="6" id="KW-0256">Endoplasmic reticulum</keyword>